<dbReference type="EMBL" id="BAABUJ010000027">
    <property type="protein sequence ID" value="GAA5803218.1"/>
    <property type="molecule type" value="Genomic_DNA"/>
</dbReference>
<dbReference type="Pfam" id="PF17681">
    <property type="entry name" value="GCP_N_terminal"/>
    <property type="match status" value="1"/>
</dbReference>
<comment type="similarity">
    <text evidence="1 5">Belongs to the TUBGCP family.</text>
</comment>
<keyword evidence="2 5" id="KW-0963">Cytoplasm</keyword>
<accession>A0ABP9Y8B4</accession>
<dbReference type="InterPro" id="IPR042241">
    <property type="entry name" value="GCP_C_sf"/>
</dbReference>
<comment type="caution">
    <text evidence="9">The sequence shown here is derived from an EMBL/GenBank/DDBJ whole genome shotgun (WGS) entry which is preliminary data.</text>
</comment>
<dbReference type="Pfam" id="PF04130">
    <property type="entry name" value="GCP_C_terminal"/>
    <property type="match status" value="1"/>
</dbReference>
<dbReference type="InterPro" id="IPR040457">
    <property type="entry name" value="GCP_C"/>
</dbReference>
<evidence type="ECO:0000313" key="10">
    <source>
        <dbReference type="Proteomes" id="UP001476247"/>
    </source>
</evidence>
<dbReference type="InterPro" id="IPR041470">
    <property type="entry name" value="GCP_N"/>
</dbReference>
<evidence type="ECO:0000259" key="8">
    <source>
        <dbReference type="Pfam" id="PF17681"/>
    </source>
</evidence>
<name>A0ABP9Y8B4_9FUNG</name>
<evidence type="ECO:0000256" key="4">
    <source>
        <dbReference type="ARBA" id="ARBA00023212"/>
    </source>
</evidence>
<evidence type="ECO:0000259" key="7">
    <source>
        <dbReference type="Pfam" id="PF04130"/>
    </source>
</evidence>
<evidence type="ECO:0000256" key="5">
    <source>
        <dbReference type="RuleBase" id="RU363050"/>
    </source>
</evidence>
<evidence type="ECO:0000256" key="3">
    <source>
        <dbReference type="ARBA" id="ARBA00022701"/>
    </source>
</evidence>
<feature type="region of interest" description="Disordered" evidence="6">
    <location>
        <begin position="100"/>
        <end position="147"/>
    </location>
</feature>
<dbReference type="Gene3D" id="1.20.120.1900">
    <property type="entry name" value="Gamma-tubulin complex, C-terminal domain"/>
    <property type="match status" value="1"/>
</dbReference>
<protein>
    <recommendedName>
        <fullName evidence="5">Spindle pole body component</fullName>
    </recommendedName>
</protein>
<evidence type="ECO:0000256" key="6">
    <source>
        <dbReference type="SAM" id="MobiDB-lite"/>
    </source>
</evidence>
<dbReference type="Proteomes" id="UP001476247">
    <property type="component" value="Unassembled WGS sequence"/>
</dbReference>
<reference evidence="9 10" key="1">
    <citation type="submission" date="2024-04" db="EMBL/GenBank/DDBJ databases">
        <title>genome sequences of Mucor flavus KT1a and Helicostylum pulchrum KT1b strains isolation_sourced from the surface of a dry-aged beef.</title>
        <authorList>
            <person name="Toyotome T."/>
            <person name="Hosono M."/>
            <person name="Torimaru M."/>
            <person name="Fukuda K."/>
            <person name="Mikami N."/>
        </authorList>
    </citation>
    <scope>NUCLEOTIDE SEQUENCE [LARGE SCALE GENOMIC DNA]</scope>
    <source>
        <strain evidence="9 10">KT1b</strain>
    </source>
</reference>
<feature type="domain" description="Gamma tubulin complex component protein N-terminal" evidence="8">
    <location>
        <begin position="225"/>
        <end position="590"/>
    </location>
</feature>
<evidence type="ECO:0000313" key="9">
    <source>
        <dbReference type="EMBL" id="GAA5803218.1"/>
    </source>
</evidence>
<proteinExistence type="inferred from homology"/>
<evidence type="ECO:0000256" key="2">
    <source>
        <dbReference type="ARBA" id="ARBA00022490"/>
    </source>
</evidence>
<dbReference type="PANTHER" id="PTHR19302">
    <property type="entry name" value="GAMMA TUBULIN COMPLEX PROTEIN"/>
    <property type="match status" value="1"/>
</dbReference>
<keyword evidence="3 5" id="KW-0493">Microtubule</keyword>
<sequence>MVMAKDQLTGRLISTPEWKKAVQKVKYMLTYEKCTSTSEHEVETAINGFQSILKYDMLQLLLSLSSSENQVYNYTPKTNTIEKEQSLTWENVVKDDPLQGDHWKTWPEDASNDDFSDDDGYELEEENTPFRQSQPQFSRETTSEPETRTVSYIDQMDMDERADSEALNYLVTQQYWRPDFKLEPEDTTNIDLLKKPCQLNESLNQIYYSGVGRRQFKSVPEAGVVREVISLLKGCRGLLFQYLDDHFQLNENYVVQHLSQKALGSLLTEFCIYGNILSELRQIVTRVANDIKYGQTSQAFAACIFKSLRDFDVLLSEQEINSSFITHDKSQSISLLKLRHTLDAPLRHFKEIHDITMNIPFAEVNPRLIATYLISVFYDHATAAQYSEQLSMHDTLLYVLEQLLVPYGRMIDDWIFYGSLEGDTVNEFYVARNEQISTDQPNFWIDGFSIQAISQEYVSYQCPLFNPTTISRIFFTGKAVNLLLQIEKKLKNIKLLSQAPITFLEIMSNFLTMKPPFITYNKIDPVNRNINSFNSILFPTNQCQSESVEIDQPIIDDVGSLFDQNFKQFIEKYIQEPYRITADMLNNVLHKNSRLPEQLKSLASIYLMLENDLMHSFCQVLFKQMDGNEPWFDKRMLNGTFSEACKLSGYDEIVYIQLGHREESNRLRTSASYLDLIELKVEIPWPLNNFIQSDHLDNYNKVSGFLLRLKRAKYVMENKTLFRNRLDYRKSDDIDMRYYSLRMRLLWFINSFWRYIMTTILHAETLEFRKKLSASKNADEITELHTSYIHRIIDRCLLNDKVTRELFIFDMAEKMATMFINYMEVFEGKARNVEEFTTLMDTIEKDFTRTNEFIYVSLMILGKKANLPWFESLASSLSTR</sequence>
<feature type="compositionally biased region" description="Acidic residues" evidence="6">
    <location>
        <begin position="110"/>
        <end position="127"/>
    </location>
</feature>
<dbReference type="PANTHER" id="PTHR19302:SF33">
    <property type="entry name" value="GAMMA-TUBULIN COMPLEX COMPONENT 5"/>
    <property type="match status" value="1"/>
</dbReference>
<comment type="subcellular location">
    <subcellularLocation>
        <location evidence="5">Cytoplasm</location>
        <location evidence="5">Cytoskeleton</location>
        <location evidence="5">Microtubule organizing center</location>
    </subcellularLocation>
</comment>
<gene>
    <name evidence="9" type="ORF">HPULCUR_008695</name>
</gene>
<keyword evidence="4 5" id="KW-0206">Cytoskeleton</keyword>
<dbReference type="InterPro" id="IPR007259">
    <property type="entry name" value="GCP"/>
</dbReference>
<feature type="domain" description="Gamma tubulin complex component C-terminal" evidence="7">
    <location>
        <begin position="595"/>
        <end position="861"/>
    </location>
</feature>
<evidence type="ECO:0000256" key="1">
    <source>
        <dbReference type="ARBA" id="ARBA00010337"/>
    </source>
</evidence>
<keyword evidence="10" id="KW-1185">Reference proteome</keyword>
<organism evidence="9 10">
    <name type="scientific">Helicostylum pulchrum</name>
    <dbReference type="NCBI Taxonomy" id="562976"/>
    <lineage>
        <taxon>Eukaryota</taxon>
        <taxon>Fungi</taxon>
        <taxon>Fungi incertae sedis</taxon>
        <taxon>Mucoromycota</taxon>
        <taxon>Mucoromycotina</taxon>
        <taxon>Mucoromycetes</taxon>
        <taxon>Mucorales</taxon>
        <taxon>Mucorineae</taxon>
        <taxon>Mucoraceae</taxon>
        <taxon>Helicostylum</taxon>
    </lineage>
</organism>